<feature type="domain" description="Proline dehydrogenase" evidence="5">
    <location>
        <begin position="177"/>
        <end position="467"/>
    </location>
</feature>
<comment type="catalytic activity">
    <reaction evidence="3">
        <text>L-proline + a quinone = (S)-1-pyrroline-5-carboxylate + a quinol + H(+)</text>
        <dbReference type="Rhea" id="RHEA:23784"/>
        <dbReference type="ChEBI" id="CHEBI:15378"/>
        <dbReference type="ChEBI" id="CHEBI:17388"/>
        <dbReference type="ChEBI" id="CHEBI:24646"/>
        <dbReference type="ChEBI" id="CHEBI:60039"/>
        <dbReference type="ChEBI" id="CHEBI:132124"/>
        <dbReference type="EC" id="1.5.5.2"/>
    </reaction>
</comment>
<dbReference type="Pfam" id="PF00171">
    <property type="entry name" value="Aldedh"/>
    <property type="match status" value="1"/>
</dbReference>
<comment type="pathway">
    <text evidence="3">Amino-acid degradation; L-proline degradation into L-glutamate; L-glutamate from L-proline: step 1/2.</text>
</comment>
<keyword evidence="3" id="KW-0804">Transcription</keyword>
<keyword evidence="3" id="KW-0238">DNA-binding</keyword>
<evidence type="ECO:0000259" key="7">
    <source>
        <dbReference type="Pfam" id="PF18327"/>
    </source>
</evidence>
<dbReference type="InterPro" id="IPR016162">
    <property type="entry name" value="Ald_DH_N"/>
</dbReference>
<comment type="cofactor">
    <cofactor evidence="3">
        <name>FAD</name>
        <dbReference type="ChEBI" id="CHEBI:57692"/>
    </cofactor>
</comment>
<dbReference type="Gene3D" id="3.40.605.10">
    <property type="entry name" value="Aldehyde Dehydrogenase, Chain A, domain 1"/>
    <property type="match status" value="1"/>
</dbReference>
<comment type="function">
    <text evidence="3">Oxidizes proline to glutamate for use as a carbon and nitrogen source.</text>
</comment>
<keyword evidence="3" id="KW-0678">Repressor</keyword>
<dbReference type="Pfam" id="PF18327">
    <property type="entry name" value="PRODH"/>
    <property type="match status" value="1"/>
</dbReference>
<dbReference type="Pfam" id="PF01619">
    <property type="entry name" value="Pro_dh"/>
    <property type="match status" value="1"/>
</dbReference>
<feature type="domain" description="Proline dehydrogenase PutA" evidence="6">
    <location>
        <begin position="68"/>
        <end position="161"/>
    </location>
</feature>
<dbReference type="GO" id="GO:0004657">
    <property type="term" value="F:proline dehydrogenase activity"/>
    <property type="evidence" value="ECO:0007669"/>
    <property type="project" value="UniProtKB-UniRule"/>
</dbReference>
<dbReference type="InterPro" id="IPR025703">
    <property type="entry name" value="Bifunct_PutA"/>
</dbReference>
<dbReference type="Gene3D" id="3.20.20.220">
    <property type="match status" value="2"/>
</dbReference>
<dbReference type="OrthoDB" id="6187633at2"/>
<accession>A0A286ED72</accession>
<dbReference type="UniPathway" id="UPA00261">
    <property type="reaction ID" value="UER00373"/>
</dbReference>
<keyword evidence="1 3" id="KW-0560">Oxidoreductase</keyword>
<keyword evidence="3" id="KW-0642">Proline metabolism</keyword>
<dbReference type="InterPro" id="IPR050485">
    <property type="entry name" value="Proline_metab_enzyme"/>
</dbReference>
<proteinExistence type="inferred from homology"/>
<evidence type="ECO:0000313" key="9">
    <source>
        <dbReference type="Proteomes" id="UP000219669"/>
    </source>
</evidence>
<name>A0A286ED72_9NEIS</name>
<dbReference type="Gene3D" id="3.40.309.10">
    <property type="entry name" value="Aldehyde Dehydrogenase, Chain A, domain 2"/>
    <property type="match status" value="1"/>
</dbReference>
<keyword evidence="3" id="KW-0274">FAD</keyword>
<dbReference type="NCBIfam" id="TIGR01238">
    <property type="entry name" value="D1pyr5carbox3"/>
    <property type="match status" value="1"/>
</dbReference>
<dbReference type="AlphaFoldDB" id="A0A286ED72"/>
<dbReference type="PANTHER" id="PTHR42862">
    <property type="entry name" value="DELTA-1-PYRROLINE-5-CARBOXYLATE DEHYDROGENASE 1, ISOFORM A-RELATED"/>
    <property type="match status" value="1"/>
</dbReference>
<comment type="catalytic activity">
    <reaction evidence="3">
        <text>L-glutamate 5-semialdehyde + NAD(+) + H2O = L-glutamate + NADH + 2 H(+)</text>
        <dbReference type="Rhea" id="RHEA:30235"/>
        <dbReference type="ChEBI" id="CHEBI:15377"/>
        <dbReference type="ChEBI" id="CHEBI:15378"/>
        <dbReference type="ChEBI" id="CHEBI:29985"/>
        <dbReference type="ChEBI" id="CHEBI:57540"/>
        <dbReference type="ChEBI" id="CHEBI:57945"/>
        <dbReference type="ChEBI" id="CHEBI:58066"/>
        <dbReference type="EC" id="1.2.1.88"/>
    </reaction>
</comment>
<feature type="domain" description="Aldehyde dehydrogenase" evidence="4">
    <location>
        <begin position="552"/>
        <end position="998"/>
    </location>
</feature>
<sequence length="1196" mass="133312">MFHFTHSQANPLREKITATYRKDEATVVAELFQLAQFTHQEQSEIMARAHVLAEKIHIKQNKLAGASAFIRDFSLSEDGHIALATLVESLLRIPDETTRYKLVWDKLNEIDDWERYAKHRKSALVDLGGLGLRLRQKSHDDNSPQATWVRVAEKNMEQTFRMLAEHFTAGEYFADAIKIAKKKAKQGYHYAFDLSYLPAQTQAEAHRAYDDYERAIRLLGDETGKTSVYDNPHLALKLSALFPRYEHTQRDRVMIEFYPRIKALYVLAKRYHVAMLIDSEESDTLEMSLDIMEELLAEHDLLGFEGLGFTVQAYQKRSMLVVRHLIDLAEKNQQKLMIRLVKGAFWESEIKSAQQRGLNGYSVFTQKAHTELSFLVCARMLLANPAWIYPQFATHNPYTIAAIEKLGGSQAYEFQILQGAGETLFEQLQHNKAEHKPQRYRICAPVGKVETLLPYLVRRLAESVAADAAARHLIHEKNAWIQPPQDLVLRTQGKPNSHIVLPRFLYGRQRLNPNGLDFSSDMVLIRLQELMNETFDAGKIHAQSLIPMKAAHGNTISVVNPADHNDILGSVAFMPMAAMFNVIATAKNMEKRWTNTSPDKRVELLLKAANLIEAYMPELMALVIRETGKTLESAIREIRQAVDFCRYYAQEAESTCAGRAPIGTVVAISPWNAPLSVFVGQIAAALAVGNTVIAKPSPFSSLTAFRAVQILHEAGFAKAALQLVLGDKEIGEALIADTRINGILFTGSIEVAQKIHQKLAERDDLPVFIAETGGQNAMIADSSASLEQLCKDVILSAFGSAGQNANALRILCVQEDIADAMIDKIQGAMDELQIGNPMDISTDIGPIINQEAQKRVLAHVDKIKSSARFFHQIVLPETHTRYATFVPPTAIELHNLEQIQHEVFGPVLHILRYRAEDLGRMIDQINSKGYALSVGVHSRINHTINFAANRIEAGSIYINRDLKSVTAGVQPLGGHGLSGTGPKAGASFYLQKLTQGKWLLPKRFSRLGQIDANALAVVEQIIAEGSFSREEQVQFALALGKVRNNHTLRLAQLTLKGQLGEHDVMTWRAPKHIWLQGGTLATSLAALIPMLASGMQLVIDSQHPLVAHQASLKNWVKLSEDPMNHPNISHVVCLDKPLAAWKQKLAQRAGAIVKIMDASDGHLDVLPLFEEVVFCNNKTAMGANFNLLIPKESDKK</sequence>
<dbReference type="SUPFAM" id="SSF53720">
    <property type="entry name" value="ALDH-like"/>
    <property type="match status" value="1"/>
</dbReference>
<dbReference type="RefSeq" id="WP_097114452.1">
    <property type="nucleotide sequence ID" value="NZ_CP083931.1"/>
</dbReference>
<organism evidence="8 9">
    <name type="scientific">Alysiella filiformis DSM 16848</name>
    <dbReference type="NCBI Taxonomy" id="1120981"/>
    <lineage>
        <taxon>Bacteria</taxon>
        <taxon>Pseudomonadati</taxon>
        <taxon>Pseudomonadota</taxon>
        <taxon>Betaproteobacteria</taxon>
        <taxon>Neisseriales</taxon>
        <taxon>Neisseriaceae</taxon>
        <taxon>Alysiella</taxon>
    </lineage>
</organism>
<dbReference type="GO" id="GO:0010133">
    <property type="term" value="P:L-proline catabolic process to L-glutamate"/>
    <property type="evidence" value="ECO:0007669"/>
    <property type="project" value="UniProtKB-UniRule"/>
</dbReference>
<dbReference type="GO" id="GO:0003842">
    <property type="term" value="F:L-glutamate gamma-semialdehyde dehydrogenase activity"/>
    <property type="evidence" value="ECO:0007669"/>
    <property type="project" value="UniProtKB-UniRule"/>
</dbReference>
<keyword evidence="3" id="KW-0285">Flavoprotein</keyword>
<evidence type="ECO:0000313" key="8">
    <source>
        <dbReference type="EMBL" id="SOD68856.1"/>
    </source>
</evidence>
<dbReference type="InterPro" id="IPR016163">
    <property type="entry name" value="Ald_DH_C"/>
</dbReference>
<comment type="pathway">
    <text evidence="3">Amino-acid degradation; L-proline degradation into L-glutamate; L-glutamate from L-proline: step 2/2.</text>
</comment>
<comment type="similarity">
    <text evidence="3">In the N-terminal section; belongs to the proline dehydrogenase family.</text>
</comment>
<keyword evidence="9" id="KW-1185">Reference proteome</keyword>
<keyword evidence="3" id="KW-0805">Transcription regulation</keyword>
<dbReference type="SUPFAM" id="SSF81935">
    <property type="entry name" value="N-terminal domain of bifunctional PutA protein"/>
    <property type="match status" value="1"/>
</dbReference>
<reference evidence="8 9" key="1">
    <citation type="submission" date="2017-09" db="EMBL/GenBank/DDBJ databases">
        <authorList>
            <person name="Ehlers B."/>
            <person name="Leendertz F.H."/>
        </authorList>
    </citation>
    <scope>NUCLEOTIDE SEQUENCE [LARGE SCALE GENOMIC DNA]</scope>
    <source>
        <strain evidence="8 9">DSM 16848</strain>
    </source>
</reference>
<evidence type="ECO:0000259" key="4">
    <source>
        <dbReference type="Pfam" id="PF00171"/>
    </source>
</evidence>
<feature type="domain" description="Proline utilization A proline dehydrogenase N-terminal" evidence="7">
    <location>
        <begin position="11"/>
        <end position="56"/>
    </location>
</feature>
<protein>
    <recommendedName>
        <fullName evidence="3">Bifunctional protein PutA</fullName>
    </recommendedName>
    <domain>
        <recommendedName>
            <fullName evidence="3">Proline dehydrogenase</fullName>
            <ecNumber evidence="3">1.5.5.2</ecNumber>
        </recommendedName>
        <alternativeName>
            <fullName evidence="3">Proline oxidase</fullName>
        </alternativeName>
    </domain>
    <domain>
        <recommendedName>
            <fullName evidence="3">Delta-1-pyrroline-5-carboxylate dehydrogenase</fullName>
            <shortName evidence="3">P5C dehydrogenase</shortName>
            <ecNumber evidence="3">1.2.1.88</ecNumber>
        </recommendedName>
        <alternativeName>
            <fullName evidence="3">L-glutamate gamma-semialdehyde dehydrogenase</fullName>
        </alternativeName>
    </domain>
</protein>
<dbReference type="GO" id="GO:0003677">
    <property type="term" value="F:DNA binding"/>
    <property type="evidence" value="ECO:0007669"/>
    <property type="project" value="UniProtKB-KW"/>
</dbReference>
<dbReference type="PANTHER" id="PTHR42862:SF1">
    <property type="entry name" value="DELTA-1-PYRROLINE-5-CARBOXYLATE DEHYDROGENASE 2, ISOFORM A-RELATED"/>
    <property type="match status" value="1"/>
</dbReference>
<dbReference type="NCBIfam" id="NF008869">
    <property type="entry name" value="PRK11904.1"/>
    <property type="match status" value="1"/>
</dbReference>
<dbReference type="EC" id="1.2.1.88" evidence="3"/>
<evidence type="ECO:0000256" key="2">
    <source>
        <dbReference type="ARBA" id="ARBA00023027"/>
    </source>
</evidence>
<dbReference type="PIRSF" id="PIRSF000197">
    <property type="entry name" value="Bifunct_PutA"/>
    <property type="match status" value="1"/>
</dbReference>
<dbReference type="InterPro" id="IPR002872">
    <property type="entry name" value="Proline_DH_dom"/>
</dbReference>
<dbReference type="EMBL" id="OCNF01000011">
    <property type="protein sequence ID" value="SOD68856.1"/>
    <property type="molecule type" value="Genomic_DNA"/>
</dbReference>
<evidence type="ECO:0000256" key="1">
    <source>
        <dbReference type="ARBA" id="ARBA00023002"/>
    </source>
</evidence>
<evidence type="ECO:0000256" key="3">
    <source>
        <dbReference type="PIRNR" id="PIRNR000197"/>
    </source>
</evidence>
<gene>
    <name evidence="8" type="ORF">SAMN02746062_01419</name>
</gene>
<dbReference type="InterPro" id="IPR029041">
    <property type="entry name" value="FAD-linked_oxidoreductase-like"/>
</dbReference>
<dbReference type="InterPro" id="IPR024089">
    <property type="entry name" value="PRODH_PutA_dom_I/II"/>
</dbReference>
<dbReference type="Pfam" id="PF14850">
    <property type="entry name" value="Pro_dh-DNA_bdg"/>
    <property type="match status" value="1"/>
</dbReference>
<dbReference type="InterPro" id="IPR005933">
    <property type="entry name" value="PutA_C"/>
</dbReference>
<evidence type="ECO:0000259" key="6">
    <source>
        <dbReference type="Pfam" id="PF14850"/>
    </source>
</evidence>
<evidence type="ECO:0000259" key="5">
    <source>
        <dbReference type="Pfam" id="PF01619"/>
    </source>
</evidence>
<dbReference type="InterPro" id="IPR016161">
    <property type="entry name" value="Ald_DH/histidinol_DH"/>
</dbReference>
<comment type="similarity">
    <text evidence="3">In the C-terminal section; belongs to the aldehyde dehydrogenase family.</text>
</comment>
<dbReference type="GO" id="GO:0003700">
    <property type="term" value="F:DNA-binding transcription factor activity"/>
    <property type="evidence" value="ECO:0007669"/>
    <property type="project" value="InterPro"/>
</dbReference>
<dbReference type="InterPro" id="IPR015590">
    <property type="entry name" value="Aldehyde_DH_dom"/>
</dbReference>
<dbReference type="SUPFAM" id="SSF51730">
    <property type="entry name" value="FAD-linked oxidoreductase"/>
    <property type="match status" value="1"/>
</dbReference>
<dbReference type="GO" id="GO:0009898">
    <property type="term" value="C:cytoplasmic side of plasma membrane"/>
    <property type="evidence" value="ECO:0007669"/>
    <property type="project" value="TreeGrafter"/>
</dbReference>
<keyword evidence="2 3" id="KW-0520">NAD</keyword>
<dbReference type="EC" id="1.5.5.2" evidence="3"/>
<dbReference type="Proteomes" id="UP000219669">
    <property type="component" value="Unassembled WGS sequence"/>
</dbReference>
<dbReference type="InterPro" id="IPR041349">
    <property type="entry name" value="PRODH"/>
</dbReference>
<dbReference type="InterPro" id="IPR024082">
    <property type="entry name" value="PRODH_PutA_dom_II"/>
</dbReference>